<evidence type="ECO:0000313" key="2">
    <source>
        <dbReference type="Proteomes" id="UP000316621"/>
    </source>
</evidence>
<evidence type="ECO:0000313" key="1">
    <source>
        <dbReference type="EMBL" id="RZC51866.1"/>
    </source>
</evidence>
<organism evidence="1 2">
    <name type="scientific">Papaver somniferum</name>
    <name type="common">Opium poppy</name>
    <dbReference type="NCBI Taxonomy" id="3469"/>
    <lineage>
        <taxon>Eukaryota</taxon>
        <taxon>Viridiplantae</taxon>
        <taxon>Streptophyta</taxon>
        <taxon>Embryophyta</taxon>
        <taxon>Tracheophyta</taxon>
        <taxon>Spermatophyta</taxon>
        <taxon>Magnoliopsida</taxon>
        <taxon>Ranunculales</taxon>
        <taxon>Papaveraceae</taxon>
        <taxon>Papaveroideae</taxon>
        <taxon>Papaver</taxon>
    </lineage>
</organism>
<accession>A0A4Y7IUQ0</accession>
<dbReference type="EMBL" id="CM010716">
    <property type="protein sequence ID" value="RZC51866.1"/>
    <property type="molecule type" value="Genomic_DNA"/>
</dbReference>
<reference evidence="1 2" key="1">
    <citation type="journal article" date="2018" name="Science">
        <title>The opium poppy genome and morphinan production.</title>
        <authorList>
            <person name="Guo L."/>
            <person name="Winzer T."/>
            <person name="Yang X."/>
            <person name="Li Y."/>
            <person name="Ning Z."/>
            <person name="He Z."/>
            <person name="Teodor R."/>
            <person name="Lu Y."/>
            <person name="Bowser T.A."/>
            <person name="Graham I.A."/>
            <person name="Ye K."/>
        </authorList>
    </citation>
    <scope>NUCLEOTIDE SEQUENCE [LARGE SCALE GENOMIC DNA]</scope>
    <source>
        <strain evidence="2">cv. HN1</strain>
        <tissue evidence="1">Leaves</tissue>
    </source>
</reference>
<gene>
    <name evidence="1" type="ORF">C5167_020288</name>
</gene>
<dbReference type="Gramene" id="RZC51866">
    <property type="protein sequence ID" value="RZC51866"/>
    <property type="gene ID" value="C5167_020288"/>
</dbReference>
<proteinExistence type="predicted"/>
<dbReference type="AlphaFoldDB" id="A0A4Y7IUQ0"/>
<dbReference type="Proteomes" id="UP000316621">
    <property type="component" value="Chromosome 2"/>
</dbReference>
<sequence>MCYIFYINFHVNQRSVQPKTFSIHKHPRMGTQIYQRSPLEEKKSLKKKSFTVNMAITRRKAPHQLFASSTVFAIAVCLFVSTEMASAWINKCNPGDLFIDSNNAVSPASCDNGYCKNWCRDLCSSMGTVATQDRCRISGGMTQCKCCCKEPQVYLPPDDSDWGGLAPGDNNNCTSAQQFLTLKRTDGVTCKRESICDAECSKRGLVTQRTECVANSNDVPNKVYNWYEQCCCGPPPPPPCPPPCPCPDYNITISIKSGQASCCEHNAPLPSSTCAAVL</sequence>
<protein>
    <submittedName>
        <fullName evidence="1">Uncharacterized protein</fullName>
    </submittedName>
</protein>
<keyword evidence="2" id="KW-1185">Reference proteome</keyword>
<name>A0A4Y7IUQ0_PAPSO</name>